<dbReference type="InterPro" id="IPR017438">
    <property type="entry name" value="ATP-NAD_kinase_N"/>
</dbReference>
<accession>A0A812BJ51</accession>
<feature type="signal peptide" evidence="1">
    <location>
        <begin position="1"/>
        <end position="25"/>
    </location>
</feature>
<sequence length="270" mass="30270">MFIGTLLLQPLTFLFFLSRIISVGGDGMYSEVMNGLVLRTQKDAGVDHNTPEARMQPCDIPIGIIPAGSGDVLCMFLYGTRDPETCALHIIKGFQRSTNIYSVHYGHKLACYCGLILGFGFSGYLMRSSNKHRWIGPARYTVMILVYMLKHAFFKMNVRYLAVNQNGGREESRTNGNCTSNVDEVKWTSLMGDFHSIDTWAVTLARNGEFLQPLFGDTTSTVIMLNKCGRLEHLKYLEQLSKLKSVCVSHCAPSSTSFFFSFLIFSSSFK</sequence>
<dbReference type="Proteomes" id="UP000597762">
    <property type="component" value="Unassembled WGS sequence"/>
</dbReference>
<dbReference type="Pfam" id="PF00781">
    <property type="entry name" value="DAGK_cat"/>
    <property type="match status" value="1"/>
</dbReference>
<keyword evidence="1" id="KW-0732">Signal</keyword>
<evidence type="ECO:0000256" key="1">
    <source>
        <dbReference type="SAM" id="SignalP"/>
    </source>
</evidence>
<dbReference type="GO" id="GO:0001729">
    <property type="term" value="F:ceramide kinase activity"/>
    <property type="evidence" value="ECO:0007669"/>
    <property type="project" value="UniProtKB-EC"/>
</dbReference>
<gene>
    <name evidence="3" type="ORF">SPHA_17751</name>
</gene>
<keyword evidence="3" id="KW-0808">Transferase</keyword>
<dbReference type="AlphaFoldDB" id="A0A812BJ51"/>
<evidence type="ECO:0000259" key="2">
    <source>
        <dbReference type="PROSITE" id="PS50146"/>
    </source>
</evidence>
<evidence type="ECO:0000313" key="4">
    <source>
        <dbReference type="Proteomes" id="UP000597762"/>
    </source>
</evidence>
<dbReference type="InterPro" id="IPR001206">
    <property type="entry name" value="Diacylglycerol_kinase_cat_dom"/>
</dbReference>
<reference evidence="3" key="1">
    <citation type="submission" date="2021-01" db="EMBL/GenBank/DDBJ databases">
        <authorList>
            <person name="Li R."/>
            <person name="Bekaert M."/>
        </authorList>
    </citation>
    <scope>NUCLEOTIDE SEQUENCE</scope>
    <source>
        <strain evidence="3">Farmed</strain>
    </source>
</reference>
<proteinExistence type="predicted"/>
<dbReference type="PANTHER" id="PTHR12358">
    <property type="entry name" value="SPHINGOSINE KINASE"/>
    <property type="match status" value="1"/>
</dbReference>
<dbReference type="InterPro" id="IPR050187">
    <property type="entry name" value="Lipid_Phosphate_FormReg"/>
</dbReference>
<evidence type="ECO:0000313" key="3">
    <source>
        <dbReference type="EMBL" id="CAE1230429.1"/>
    </source>
</evidence>
<comment type="caution">
    <text evidence="3">The sequence shown here is derived from an EMBL/GenBank/DDBJ whole genome shotgun (WGS) entry which is preliminary data.</text>
</comment>
<name>A0A812BJ51_ACAPH</name>
<dbReference type="OrthoDB" id="530923at2759"/>
<dbReference type="Gene3D" id="2.60.200.40">
    <property type="match status" value="1"/>
</dbReference>
<dbReference type="PANTHER" id="PTHR12358:SF111">
    <property type="entry name" value="CERAMIDE KINASE, ISOFORM A"/>
    <property type="match status" value="1"/>
</dbReference>
<dbReference type="GO" id="GO:0006672">
    <property type="term" value="P:ceramide metabolic process"/>
    <property type="evidence" value="ECO:0007669"/>
    <property type="project" value="TreeGrafter"/>
</dbReference>
<dbReference type="InterPro" id="IPR016064">
    <property type="entry name" value="NAD/diacylglycerol_kinase_sf"/>
</dbReference>
<dbReference type="EC" id="2.7.1.138" evidence="3"/>
<dbReference type="EMBL" id="CAHIKZ030000634">
    <property type="protein sequence ID" value="CAE1230429.1"/>
    <property type="molecule type" value="Genomic_DNA"/>
</dbReference>
<keyword evidence="4" id="KW-1185">Reference proteome</keyword>
<dbReference type="Gene3D" id="3.40.50.10330">
    <property type="entry name" value="Probable inorganic polyphosphate/atp-NAD kinase, domain 1"/>
    <property type="match status" value="1"/>
</dbReference>
<feature type="domain" description="DAGKc" evidence="2">
    <location>
        <begin position="1"/>
        <end position="107"/>
    </location>
</feature>
<protein>
    <submittedName>
        <fullName evidence="3">CERK</fullName>
        <ecNumber evidence="3">2.7.1.138</ecNumber>
    </submittedName>
</protein>
<feature type="chain" id="PRO_5032355927" evidence="1">
    <location>
        <begin position="26"/>
        <end position="270"/>
    </location>
</feature>
<dbReference type="PROSITE" id="PS50146">
    <property type="entry name" value="DAGK"/>
    <property type="match status" value="1"/>
</dbReference>
<organism evidence="3 4">
    <name type="scientific">Acanthosepion pharaonis</name>
    <name type="common">Pharaoh cuttlefish</name>
    <name type="synonym">Sepia pharaonis</name>
    <dbReference type="NCBI Taxonomy" id="158019"/>
    <lineage>
        <taxon>Eukaryota</taxon>
        <taxon>Metazoa</taxon>
        <taxon>Spiralia</taxon>
        <taxon>Lophotrochozoa</taxon>
        <taxon>Mollusca</taxon>
        <taxon>Cephalopoda</taxon>
        <taxon>Coleoidea</taxon>
        <taxon>Decapodiformes</taxon>
        <taxon>Sepiida</taxon>
        <taxon>Sepiina</taxon>
        <taxon>Sepiidae</taxon>
        <taxon>Acanthosepion</taxon>
    </lineage>
</organism>
<dbReference type="GO" id="GO:0016020">
    <property type="term" value="C:membrane"/>
    <property type="evidence" value="ECO:0007669"/>
    <property type="project" value="GOC"/>
</dbReference>
<dbReference type="SUPFAM" id="SSF111331">
    <property type="entry name" value="NAD kinase/diacylglycerol kinase-like"/>
    <property type="match status" value="1"/>
</dbReference>